<protein>
    <recommendedName>
        <fullName evidence="4">Glycoside hydrolase 123 C-terminal domain-containing protein</fullName>
    </recommendedName>
</protein>
<dbReference type="RefSeq" id="WP_116883284.1">
    <property type="nucleotide sequence ID" value="NZ_CABMMC010000006.1"/>
</dbReference>
<accession>A0A2U1B6H2</accession>
<evidence type="ECO:0000313" key="3">
    <source>
        <dbReference type="Proteomes" id="UP000245959"/>
    </source>
</evidence>
<evidence type="ECO:0000313" key="2">
    <source>
        <dbReference type="EMBL" id="PVY44279.1"/>
    </source>
</evidence>
<dbReference type="AlphaFoldDB" id="A0A2U1B6H2"/>
<evidence type="ECO:0000256" key="1">
    <source>
        <dbReference type="SAM" id="SignalP"/>
    </source>
</evidence>
<dbReference type="PROSITE" id="PS51257">
    <property type="entry name" value="PROKAR_LIPOPROTEIN"/>
    <property type="match status" value="1"/>
</dbReference>
<sequence>MSKYRKMAALNPSAFLRRCAAPVAALLACTALQASAEIVYHEDFEGDPAKWPISVFYRGQKPGKWIHVPSKEAAFGRRALYLEASDEAQWMFLLADIPAERLHGRKIRLTAWCKSDFPGKAEIGLAKGHSYSAGPGKVGIKTTEGNGWERIVVEGERAPGEMVSLAAGIGYGATGAGMLIDEVTLECADELPPLPELKAPGTNFVEMRRMRSQRRRFDALADSYRRDAALGLPVDGELLKRLVTAQENYRKESLTPADAAVIAACRQYALEARLINPSVEFDVDTPVSAKTEPEVDVTMPVNGYEAKILLVRNHSGRTQYFRPRWEAKNAPAPQLRRMIPVEGFFDAMPPLPFDSVFEVADGETKGIWIDLRSRDLKPGIYRGTLVLTPLDPAAVTELRVPVRQAVAAIESPKELPVAVFNWDYGVTKDQADYEFLRKARVNVFHVNCGNDAKEAVNWEKSNLKQVLDQVDANGDRGKVIFFLENWFTSAADKWNGDLDNYYLQLAAYMKSRGYDYDQWIVHCFDEVLGDKFLNAAKNIKRLDPQIRIFSDPPPANADQLRPFLPYLDYFCLGSWFLQEDAKNGNQALELLRSTGKPLWIYECDSQPRHPLDNYRRMALNSLQRKWDGFTFWSLTGLQFRHASITPPAGVVNYGMTYLDENAVRYPSRRWALWELGVDDYALVTALREKGIDVDGEIRAMYGTKGAVALDDAMEAFKKEKLKAFVPVEK</sequence>
<name>A0A2U1B6H2_9BACT</name>
<dbReference type="Proteomes" id="UP000245959">
    <property type="component" value="Unassembled WGS sequence"/>
</dbReference>
<gene>
    <name evidence="2" type="ORF">C8D82_10734</name>
</gene>
<dbReference type="EMBL" id="QEKH01000007">
    <property type="protein sequence ID" value="PVY44279.1"/>
    <property type="molecule type" value="Genomic_DNA"/>
</dbReference>
<feature type="chain" id="PRO_5015477318" description="Glycoside hydrolase 123 C-terminal domain-containing protein" evidence="1">
    <location>
        <begin position="37"/>
        <end position="729"/>
    </location>
</feature>
<comment type="caution">
    <text evidence="2">The sequence shown here is derived from an EMBL/GenBank/DDBJ whole genome shotgun (WGS) entry which is preliminary data.</text>
</comment>
<dbReference type="SUPFAM" id="SSF51445">
    <property type="entry name" value="(Trans)glycosidases"/>
    <property type="match status" value="1"/>
</dbReference>
<dbReference type="GeneID" id="78294594"/>
<organism evidence="2 3">
    <name type="scientific">Victivallis vadensis</name>
    <dbReference type="NCBI Taxonomy" id="172901"/>
    <lineage>
        <taxon>Bacteria</taxon>
        <taxon>Pseudomonadati</taxon>
        <taxon>Lentisphaerota</taxon>
        <taxon>Lentisphaeria</taxon>
        <taxon>Victivallales</taxon>
        <taxon>Victivallaceae</taxon>
        <taxon>Victivallis</taxon>
    </lineage>
</organism>
<keyword evidence="1" id="KW-0732">Signal</keyword>
<keyword evidence="3" id="KW-1185">Reference proteome</keyword>
<evidence type="ECO:0008006" key="4">
    <source>
        <dbReference type="Google" id="ProtNLM"/>
    </source>
</evidence>
<proteinExistence type="predicted"/>
<reference evidence="2 3" key="1">
    <citation type="submission" date="2018-04" db="EMBL/GenBank/DDBJ databases">
        <title>Genomic Encyclopedia of Type Strains, Phase IV (KMG-IV): sequencing the most valuable type-strain genomes for metagenomic binning, comparative biology and taxonomic classification.</title>
        <authorList>
            <person name="Goeker M."/>
        </authorList>
    </citation>
    <scope>NUCLEOTIDE SEQUENCE [LARGE SCALE GENOMIC DNA]</scope>
    <source>
        <strain evidence="2 3">DSM 14823</strain>
    </source>
</reference>
<dbReference type="OrthoDB" id="197680at2"/>
<dbReference type="InterPro" id="IPR017853">
    <property type="entry name" value="GH"/>
</dbReference>
<feature type="signal peptide" evidence="1">
    <location>
        <begin position="1"/>
        <end position="36"/>
    </location>
</feature>